<dbReference type="Proteomes" id="UP001059824">
    <property type="component" value="Chromosome"/>
</dbReference>
<evidence type="ECO:0000256" key="3">
    <source>
        <dbReference type="ARBA" id="ARBA00022801"/>
    </source>
</evidence>
<evidence type="ECO:0000313" key="5">
    <source>
        <dbReference type="EMBL" id="QHN43183.1"/>
    </source>
</evidence>
<dbReference type="RefSeq" id="WP_260763110.1">
    <property type="nucleotide sequence ID" value="NZ_CP045921.1"/>
</dbReference>
<dbReference type="Pfam" id="PF08014">
    <property type="entry name" value="MATCAP"/>
    <property type="match status" value="1"/>
</dbReference>
<protein>
    <submittedName>
        <fullName evidence="5">DUF1704 domain-containing protein</fullName>
    </submittedName>
</protein>
<dbReference type="GO" id="GO:0006508">
    <property type="term" value="P:proteolysis"/>
    <property type="evidence" value="ECO:0007669"/>
    <property type="project" value="UniProtKB-KW"/>
</dbReference>
<keyword evidence="3" id="KW-0378">Hydrolase</keyword>
<evidence type="ECO:0000256" key="4">
    <source>
        <dbReference type="ARBA" id="ARBA00023049"/>
    </source>
</evidence>
<dbReference type="EMBL" id="CP045921">
    <property type="protein sequence ID" value="QHN43183.1"/>
    <property type="molecule type" value="Genomic_DNA"/>
</dbReference>
<keyword evidence="6" id="KW-1185">Reference proteome</keyword>
<organism evidence="5 6">
    <name type="scientific">Candidatus Mycosynbacter amalyticus</name>
    <dbReference type="NCBI Taxonomy" id="2665156"/>
    <lineage>
        <taxon>Bacteria</taxon>
        <taxon>Candidatus Saccharimonadota</taxon>
        <taxon>Candidatus Saccharimonadota incertae sedis</taxon>
        <taxon>Candidatus Mycosynbacter</taxon>
    </lineage>
</organism>
<comment type="cofactor">
    <cofactor evidence="1">
        <name>Zn(2+)</name>
        <dbReference type="ChEBI" id="CHEBI:29105"/>
    </cofactor>
</comment>
<sequence>MKKLDATWFPTYAHLLHIVGETYDLLDPSPSILATQRAKFEASHYTISPDLVADKPHISTLKTAREDAEQLRSRIMTEETITLVRDAYIPALDSLLLNIQLIMAGATGDMESYRSASEQLYGQPNRTIFDAACAWIRDDALATAMGHSPLLTKLRDDVLEAIPHITADHHILVPSEATFAAVKQSHADYYMKLFGSDGIPNEPYIDEDTGNEICRRVLANIGSDYTLAPSDNNLWAILPSHKQVVYPTGYRLDRDEFVGIVCHEIGSHVLESVNGSNSPLQLLSSGLAGYEKGNEGRAFLREQIVYPHECTFLRQFSWEYIVLLHISVSFAAGLNGQPYDFARLYDVLYKLYYFWRERREPRATNNEAFARQEAWYQAVRILKGTLGNGSAAYLKDTVYLEGNVRCWQLATDDPSVILLGDLGKFDLTNQFHRAFALSLAPY</sequence>
<keyword evidence="4" id="KW-0482">Metalloprotease</keyword>
<proteinExistence type="predicted"/>
<evidence type="ECO:0000256" key="1">
    <source>
        <dbReference type="ARBA" id="ARBA00001947"/>
    </source>
</evidence>
<accession>A0A857MKU4</accession>
<reference evidence="5" key="1">
    <citation type="journal article" date="2021" name="Nat. Microbiol.">
        <title>Cocultivation of an ultrasmall environmental parasitic bacterium with lytic ability against bacteria associated with wastewater foams.</title>
        <authorList>
            <person name="Batinovic S."/>
            <person name="Rose J.J.A."/>
            <person name="Ratcliffe J."/>
            <person name="Seviour R.J."/>
            <person name="Petrovski S."/>
        </authorList>
    </citation>
    <scope>NUCLEOTIDE SEQUENCE</scope>
    <source>
        <strain evidence="5">JR1</strain>
    </source>
</reference>
<dbReference type="KEGG" id="mama:GII36_05025"/>
<name>A0A857MKU4_9BACT</name>
<dbReference type="AlphaFoldDB" id="A0A857MKU4"/>
<evidence type="ECO:0000313" key="6">
    <source>
        <dbReference type="Proteomes" id="UP001059824"/>
    </source>
</evidence>
<gene>
    <name evidence="5" type="ORF">GII36_05025</name>
</gene>
<dbReference type="InterPro" id="IPR012548">
    <property type="entry name" value="MATCAP"/>
</dbReference>
<keyword evidence="2" id="KW-0645">Protease</keyword>
<dbReference type="GO" id="GO:0008237">
    <property type="term" value="F:metallopeptidase activity"/>
    <property type="evidence" value="ECO:0007669"/>
    <property type="project" value="UniProtKB-KW"/>
</dbReference>
<evidence type="ECO:0000256" key="2">
    <source>
        <dbReference type="ARBA" id="ARBA00022670"/>
    </source>
</evidence>